<dbReference type="Proteomes" id="UP000008556">
    <property type="component" value="Chromosome"/>
</dbReference>
<name>A0A6C6Z0F4_SALPB</name>
<dbReference type="KEGG" id="spq:SPAB_01633"/>
<protein>
    <submittedName>
        <fullName evidence="1">Uncharacterized protein</fullName>
    </submittedName>
</protein>
<accession>A0A6C6Z0F4</accession>
<sequence length="34" mass="3989">MNGQVRPPSHKFDELFIKAGYVVALRFSFRTRYG</sequence>
<dbReference type="AlphaFoldDB" id="A0A6C6Z0F4"/>
<gene>
    <name evidence="1" type="ordered locus">SPAB_01633</name>
</gene>
<organism evidence="1 2">
    <name type="scientific">Salmonella paratyphi B (strain ATCC BAA-1250 / SPB7)</name>
    <dbReference type="NCBI Taxonomy" id="1016998"/>
    <lineage>
        <taxon>Bacteria</taxon>
        <taxon>Pseudomonadati</taxon>
        <taxon>Pseudomonadota</taxon>
        <taxon>Gammaproteobacteria</taxon>
        <taxon>Enterobacterales</taxon>
        <taxon>Enterobacteriaceae</taxon>
        <taxon>Salmonella</taxon>
    </lineage>
</organism>
<evidence type="ECO:0000313" key="1">
    <source>
        <dbReference type="EMBL" id="ABX67028.1"/>
    </source>
</evidence>
<evidence type="ECO:0000313" key="2">
    <source>
        <dbReference type="Proteomes" id="UP000008556"/>
    </source>
</evidence>
<dbReference type="EMBL" id="CP000886">
    <property type="protein sequence ID" value="ABX67028.1"/>
    <property type="molecule type" value="Genomic_DNA"/>
</dbReference>
<proteinExistence type="predicted"/>
<reference evidence="1 2" key="1">
    <citation type="submission" date="2007-11" db="EMBL/GenBank/DDBJ databases">
        <authorList>
            <consortium name="The Salmonella enterica serovar Paratyphi B Genome Sequencing Project"/>
            <person name="McClelland M."/>
            <person name="Sanderson E.K."/>
            <person name="Porwollik S."/>
            <person name="Spieth J."/>
            <person name="Clifton W.S."/>
            <person name="Fulton R."/>
            <person name="Cordes M."/>
            <person name="Wollam A."/>
            <person name="Shah N."/>
            <person name="Pepin K."/>
            <person name="Bhonagiri V."/>
            <person name="Nash W."/>
            <person name="Johnson M."/>
            <person name="Thiruvilangam P."/>
            <person name="Wilson R."/>
        </authorList>
    </citation>
    <scope>NUCLEOTIDE SEQUENCE [LARGE SCALE GENOMIC DNA]</scope>
    <source>
        <strain evidence="2">ATCC BAA-1250 / SPB7</strain>
    </source>
</reference>